<dbReference type="InterPro" id="IPR012866">
    <property type="entry name" value="DUF1644"/>
</dbReference>
<dbReference type="Proteomes" id="UP000015106">
    <property type="component" value="Chromosome 1"/>
</dbReference>
<evidence type="ECO:0000313" key="1">
    <source>
        <dbReference type="EnsemblPlants" id="TuG1812G0100002737.01.T05"/>
    </source>
</evidence>
<accession>A0A8R7P385</accession>
<dbReference type="PANTHER" id="PTHR31197:SF7">
    <property type="entry name" value="OS07G0419800 PROTEIN"/>
    <property type="match status" value="1"/>
</dbReference>
<gene>
    <name evidence="1" type="primary">LOC125515096</name>
</gene>
<name>A0A8R7P385_TRIUA</name>
<proteinExistence type="predicted"/>
<reference evidence="1" key="2">
    <citation type="submission" date="2018-03" db="EMBL/GenBank/DDBJ databases">
        <title>The Triticum urartu genome reveals the dynamic nature of wheat genome evolution.</title>
        <authorList>
            <person name="Ling H."/>
            <person name="Ma B."/>
            <person name="Shi X."/>
            <person name="Liu H."/>
            <person name="Dong L."/>
            <person name="Sun H."/>
            <person name="Cao Y."/>
            <person name="Gao Q."/>
            <person name="Zheng S."/>
            <person name="Li Y."/>
            <person name="Yu Y."/>
            <person name="Du H."/>
            <person name="Qi M."/>
            <person name="Li Y."/>
            <person name="Yu H."/>
            <person name="Cui Y."/>
            <person name="Wang N."/>
            <person name="Chen C."/>
            <person name="Wu H."/>
            <person name="Zhao Y."/>
            <person name="Zhang J."/>
            <person name="Li Y."/>
            <person name="Zhou W."/>
            <person name="Zhang B."/>
            <person name="Hu W."/>
            <person name="Eijk M."/>
            <person name="Tang J."/>
            <person name="Witsenboer H."/>
            <person name="Zhao S."/>
            <person name="Li Z."/>
            <person name="Zhang A."/>
            <person name="Wang D."/>
            <person name="Liang C."/>
        </authorList>
    </citation>
    <scope>NUCLEOTIDE SEQUENCE [LARGE SCALE GENOMIC DNA]</scope>
    <source>
        <strain evidence="1">cv. G1812</strain>
    </source>
</reference>
<dbReference type="Pfam" id="PF07800">
    <property type="entry name" value="DUF1644"/>
    <property type="match status" value="1"/>
</dbReference>
<reference evidence="1" key="3">
    <citation type="submission" date="2022-06" db="UniProtKB">
        <authorList>
            <consortium name="EnsemblPlants"/>
        </authorList>
    </citation>
    <scope>IDENTIFICATION</scope>
</reference>
<organism evidence="1 2">
    <name type="scientific">Triticum urartu</name>
    <name type="common">Red wild einkorn</name>
    <name type="synonym">Crithodium urartu</name>
    <dbReference type="NCBI Taxonomy" id="4572"/>
    <lineage>
        <taxon>Eukaryota</taxon>
        <taxon>Viridiplantae</taxon>
        <taxon>Streptophyta</taxon>
        <taxon>Embryophyta</taxon>
        <taxon>Tracheophyta</taxon>
        <taxon>Spermatophyta</taxon>
        <taxon>Magnoliopsida</taxon>
        <taxon>Liliopsida</taxon>
        <taxon>Poales</taxon>
        <taxon>Poaceae</taxon>
        <taxon>BOP clade</taxon>
        <taxon>Pooideae</taxon>
        <taxon>Triticodae</taxon>
        <taxon>Triticeae</taxon>
        <taxon>Triticinae</taxon>
        <taxon>Triticum</taxon>
    </lineage>
</organism>
<evidence type="ECO:0000313" key="2">
    <source>
        <dbReference type="Proteomes" id="UP000015106"/>
    </source>
</evidence>
<dbReference type="PANTHER" id="PTHR31197">
    <property type="entry name" value="OS01G0612600 PROTEIN"/>
    <property type="match status" value="1"/>
</dbReference>
<dbReference type="EnsemblPlants" id="TuG1812G0100002737.01.T05">
    <property type="protein sequence ID" value="TuG1812G0100002737.01.T05"/>
    <property type="gene ID" value="TuG1812G0100002737.01"/>
</dbReference>
<keyword evidence="2" id="KW-1185">Reference proteome</keyword>
<dbReference type="AlphaFoldDB" id="A0A8R7P385"/>
<dbReference type="Gramene" id="TuG1812G0100002737.01.T05">
    <property type="protein sequence ID" value="TuG1812G0100002737.01.T05"/>
    <property type="gene ID" value="TuG1812G0100002737.01"/>
</dbReference>
<sequence length="99" mass="11405">MTSKKSNRPTVTSCTALHMEWDRISCPICMEQPHNAVLLICSSYKNGCRSYICNTSHRHSNCLDRFREMNGDSKRISIRLDSCWRSQKVSGREVEVLLP</sequence>
<protein>
    <submittedName>
        <fullName evidence="1">Uncharacterized protein</fullName>
    </submittedName>
</protein>
<reference evidence="2" key="1">
    <citation type="journal article" date="2013" name="Nature">
        <title>Draft genome of the wheat A-genome progenitor Triticum urartu.</title>
        <authorList>
            <person name="Ling H.Q."/>
            <person name="Zhao S."/>
            <person name="Liu D."/>
            <person name="Wang J."/>
            <person name="Sun H."/>
            <person name="Zhang C."/>
            <person name="Fan H."/>
            <person name="Li D."/>
            <person name="Dong L."/>
            <person name="Tao Y."/>
            <person name="Gao C."/>
            <person name="Wu H."/>
            <person name="Li Y."/>
            <person name="Cui Y."/>
            <person name="Guo X."/>
            <person name="Zheng S."/>
            <person name="Wang B."/>
            <person name="Yu K."/>
            <person name="Liang Q."/>
            <person name="Yang W."/>
            <person name="Lou X."/>
            <person name="Chen J."/>
            <person name="Feng M."/>
            <person name="Jian J."/>
            <person name="Zhang X."/>
            <person name="Luo G."/>
            <person name="Jiang Y."/>
            <person name="Liu J."/>
            <person name="Wang Z."/>
            <person name="Sha Y."/>
            <person name="Zhang B."/>
            <person name="Wu H."/>
            <person name="Tang D."/>
            <person name="Shen Q."/>
            <person name="Xue P."/>
            <person name="Zou S."/>
            <person name="Wang X."/>
            <person name="Liu X."/>
            <person name="Wang F."/>
            <person name="Yang Y."/>
            <person name="An X."/>
            <person name="Dong Z."/>
            <person name="Zhang K."/>
            <person name="Zhang X."/>
            <person name="Luo M.C."/>
            <person name="Dvorak J."/>
            <person name="Tong Y."/>
            <person name="Wang J."/>
            <person name="Yang H."/>
            <person name="Li Z."/>
            <person name="Wang D."/>
            <person name="Zhang A."/>
            <person name="Wang J."/>
        </authorList>
    </citation>
    <scope>NUCLEOTIDE SEQUENCE</scope>
    <source>
        <strain evidence="2">cv. G1812</strain>
    </source>
</reference>